<accession>A0ABD3C2W6</accession>
<sequence>MTNNNCKIKKSMIICCQKSGNQAIKSSGASSVVLKENSSALISPNNGPNSKDSMPMHDEGIGIVKFLQGKTFFITGATGFLGKVLIEKILRTAPDVHKIFVLIKAKNEEAALERLKNELKLIGMFSIGAEIFKHLKTIHEKNYESFMLSKLVPVVGNVCETNLGLDEDVATSMANEVDVIVNSAANTTFDERYDTALDINTGGPTRLVSFAKQCLKLKLILHVSTCNLRERTKAR</sequence>
<gene>
    <name evidence="3" type="ORF">CASFOL_032624</name>
</gene>
<evidence type="ECO:0000256" key="1">
    <source>
        <dbReference type="RuleBase" id="RU363097"/>
    </source>
</evidence>
<dbReference type="GO" id="GO:0006629">
    <property type="term" value="P:lipid metabolic process"/>
    <property type="evidence" value="ECO:0007669"/>
    <property type="project" value="UniProtKB-KW"/>
</dbReference>
<feature type="domain" description="Thioester reductase (TE)" evidence="2">
    <location>
        <begin position="74"/>
        <end position="228"/>
    </location>
</feature>
<dbReference type="GO" id="GO:0102965">
    <property type="term" value="F:alcohol-forming long-chain fatty acyl-CoA reductase activity"/>
    <property type="evidence" value="ECO:0007669"/>
    <property type="project" value="UniProtKB-EC"/>
</dbReference>
<dbReference type="AlphaFoldDB" id="A0ABD3C2W6"/>
<dbReference type="InterPro" id="IPR013120">
    <property type="entry name" value="FAR_NAD-bd"/>
</dbReference>
<name>A0ABD3C2W6_9LAMI</name>
<dbReference type="EMBL" id="JAVIJP010000054">
    <property type="protein sequence ID" value="KAL3623808.1"/>
    <property type="molecule type" value="Genomic_DNA"/>
</dbReference>
<dbReference type="EC" id="1.2.1.84" evidence="1"/>
<keyword evidence="1" id="KW-0444">Lipid biosynthesis</keyword>
<keyword evidence="1" id="KW-0560">Oxidoreductase</keyword>
<protein>
    <recommendedName>
        <fullName evidence="1">Fatty acyl-CoA reductase</fullName>
        <ecNumber evidence="1">1.2.1.84</ecNumber>
    </recommendedName>
</protein>
<keyword evidence="1" id="KW-0443">Lipid metabolism</keyword>
<evidence type="ECO:0000313" key="4">
    <source>
        <dbReference type="Proteomes" id="UP001632038"/>
    </source>
</evidence>
<keyword evidence="1" id="KW-0521">NADP</keyword>
<evidence type="ECO:0000259" key="2">
    <source>
        <dbReference type="Pfam" id="PF07993"/>
    </source>
</evidence>
<proteinExistence type="inferred from homology"/>
<dbReference type="SUPFAM" id="SSF51735">
    <property type="entry name" value="NAD(P)-binding Rossmann-fold domains"/>
    <property type="match status" value="1"/>
</dbReference>
<dbReference type="InterPro" id="IPR036291">
    <property type="entry name" value="NAD(P)-bd_dom_sf"/>
</dbReference>
<organism evidence="3 4">
    <name type="scientific">Castilleja foliolosa</name>
    <dbReference type="NCBI Taxonomy" id="1961234"/>
    <lineage>
        <taxon>Eukaryota</taxon>
        <taxon>Viridiplantae</taxon>
        <taxon>Streptophyta</taxon>
        <taxon>Embryophyta</taxon>
        <taxon>Tracheophyta</taxon>
        <taxon>Spermatophyta</taxon>
        <taxon>Magnoliopsida</taxon>
        <taxon>eudicotyledons</taxon>
        <taxon>Gunneridae</taxon>
        <taxon>Pentapetalae</taxon>
        <taxon>asterids</taxon>
        <taxon>lamiids</taxon>
        <taxon>Lamiales</taxon>
        <taxon>Orobanchaceae</taxon>
        <taxon>Pedicularideae</taxon>
        <taxon>Castillejinae</taxon>
        <taxon>Castilleja</taxon>
    </lineage>
</organism>
<dbReference type="PANTHER" id="PTHR11011:SF45">
    <property type="entry name" value="FATTY ACYL-COA REDUCTASE CG8306-RELATED"/>
    <property type="match status" value="1"/>
</dbReference>
<comment type="similarity">
    <text evidence="1">Belongs to the fatty acyl-CoA reductase family.</text>
</comment>
<comment type="caution">
    <text evidence="3">The sequence shown here is derived from an EMBL/GenBank/DDBJ whole genome shotgun (WGS) entry which is preliminary data.</text>
</comment>
<comment type="catalytic activity">
    <reaction evidence="1">
        <text>a long-chain fatty acyl-CoA + 2 NADPH + 2 H(+) = a long-chain primary fatty alcohol + 2 NADP(+) + CoA</text>
        <dbReference type="Rhea" id="RHEA:52716"/>
        <dbReference type="ChEBI" id="CHEBI:15378"/>
        <dbReference type="ChEBI" id="CHEBI:57287"/>
        <dbReference type="ChEBI" id="CHEBI:57783"/>
        <dbReference type="ChEBI" id="CHEBI:58349"/>
        <dbReference type="ChEBI" id="CHEBI:77396"/>
        <dbReference type="ChEBI" id="CHEBI:83139"/>
        <dbReference type="EC" id="1.2.1.84"/>
    </reaction>
</comment>
<keyword evidence="4" id="KW-1185">Reference proteome</keyword>
<dbReference type="Gene3D" id="3.40.50.720">
    <property type="entry name" value="NAD(P)-binding Rossmann-like Domain"/>
    <property type="match status" value="1"/>
</dbReference>
<dbReference type="PANTHER" id="PTHR11011">
    <property type="entry name" value="MALE STERILITY PROTEIN 2-RELATED"/>
    <property type="match status" value="1"/>
</dbReference>
<comment type="function">
    <text evidence="1">Catalyzes the reduction of fatty acyl-CoA to fatty alcohols.</text>
</comment>
<dbReference type="InterPro" id="IPR026055">
    <property type="entry name" value="FAR"/>
</dbReference>
<reference evidence="4" key="1">
    <citation type="journal article" date="2024" name="IScience">
        <title>Strigolactones Initiate the Formation of Haustorium-like Structures in Castilleja.</title>
        <authorList>
            <person name="Buerger M."/>
            <person name="Peterson D."/>
            <person name="Chory J."/>
        </authorList>
    </citation>
    <scope>NUCLEOTIDE SEQUENCE [LARGE SCALE GENOMIC DNA]</scope>
</reference>
<evidence type="ECO:0000313" key="3">
    <source>
        <dbReference type="EMBL" id="KAL3623808.1"/>
    </source>
</evidence>
<dbReference type="Pfam" id="PF07993">
    <property type="entry name" value="NAD_binding_4"/>
    <property type="match status" value="1"/>
</dbReference>
<dbReference type="Proteomes" id="UP001632038">
    <property type="component" value="Unassembled WGS sequence"/>
</dbReference>